<dbReference type="Proteomes" id="UP000664417">
    <property type="component" value="Unassembled WGS sequence"/>
</dbReference>
<comment type="caution">
    <text evidence="4">The sequence shown here is derived from an EMBL/GenBank/DDBJ whole genome shotgun (WGS) entry which is preliminary data.</text>
</comment>
<dbReference type="InterPro" id="IPR047156">
    <property type="entry name" value="Teg/CotR/CapV-like"/>
</dbReference>
<dbReference type="InterPro" id="IPR016035">
    <property type="entry name" value="Acyl_Trfase/lysoPLipase"/>
</dbReference>
<dbReference type="RefSeq" id="WP_207859173.1">
    <property type="nucleotide sequence ID" value="NZ_JAFREP010000010.1"/>
</dbReference>
<dbReference type="PANTHER" id="PTHR24138">
    <property type="entry name" value="INTRACELLLAR PHOSPHOLIPASE A FAMILY"/>
    <property type="match status" value="1"/>
</dbReference>
<reference evidence="4" key="1">
    <citation type="submission" date="2021-03" db="EMBL/GenBank/DDBJ databases">
        <authorList>
            <person name="Wang G."/>
        </authorList>
    </citation>
    <scope>NUCLEOTIDE SEQUENCE</scope>
    <source>
        <strain evidence="4">KCTC 12899</strain>
    </source>
</reference>
<evidence type="ECO:0000313" key="5">
    <source>
        <dbReference type="Proteomes" id="UP000664417"/>
    </source>
</evidence>
<sequence length="541" mass="60575">MSATKLPPFPVNQNIRLMCFDGGGILGYFTAIMLRQLCEKDSGFLGKQTVSAFAGTSIGSLISFLLAKEETPRDLIMSGELENIFHNSLLYSNRLNPIDGWLSFWGITAWSGQADMNAFLDAHFGDMKLGELNNRVLITTFSYGNSSGENQWFERIFRNFPSETHDYVGDSDWLVKDVAFGAVSPATLRPVQNWLSDGGMTAMSPDLSSLAQVIDSPLGNSAKVTMAVAKCLTRLEELLKLFANPPKDFSIANLMKGVNSSPPKLNNQHLEELHQANLVEKTDLVQIQELVAVMEQNVGKSGSDATRVQREFENELALIRALAKHRDFPAEKLTQLETAMTGLEQGLTRLVDLLKRLKTVSLDDLEATIQNLIPDLFHHATHSLKGNINDMARQVTELAGIQRLNRIEMFSLGVGQQTPGYFTENFNFGWLPFMTLPTNITQKCYAPPTFNLLYSPTTNDISYMASLFLPDDRYFRLNPQVVGFPVPSVIPATYMARFDFLKEYYLKSIRDQFNSGVKPEEIQAAVQWLTAHNWCEPLPHP</sequence>
<feature type="short sequence motif" description="DGA/G" evidence="2">
    <location>
        <begin position="197"/>
        <end position="199"/>
    </location>
</feature>
<keyword evidence="5" id="KW-1185">Reference proteome</keyword>
<dbReference type="EMBL" id="JAFREP010000010">
    <property type="protein sequence ID" value="MBO1319352.1"/>
    <property type="molecule type" value="Genomic_DNA"/>
</dbReference>
<organism evidence="4 5">
    <name type="scientific">Acanthopleuribacter pedis</name>
    <dbReference type="NCBI Taxonomy" id="442870"/>
    <lineage>
        <taxon>Bacteria</taxon>
        <taxon>Pseudomonadati</taxon>
        <taxon>Acidobacteriota</taxon>
        <taxon>Holophagae</taxon>
        <taxon>Acanthopleuribacterales</taxon>
        <taxon>Acanthopleuribacteraceae</taxon>
        <taxon>Acanthopleuribacter</taxon>
    </lineage>
</organism>
<feature type="active site" description="Proton acceptor" evidence="2">
    <location>
        <position position="197"/>
    </location>
</feature>
<evidence type="ECO:0000256" key="1">
    <source>
        <dbReference type="ARBA" id="ARBA00023098"/>
    </source>
</evidence>
<feature type="short sequence motif" description="GXGXXG" evidence="2">
    <location>
        <begin position="22"/>
        <end position="27"/>
    </location>
</feature>
<dbReference type="Gene3D" id="3.40.1090.10">
    <property type="entry name" value="Cytosolic phospholipase A2 catalytic domain"/>
    <property type="match status" value="1"/>
</dbReference>
<dbReference type="PROSITE" id="PS51635">
    <property type="entry name" value="PNPLA"/>
    <property type="match status" value="1"/>
</dbReference>
<accession>A0A8J7U381</accession>
<evidence type="ECO:0000313" key="4">
    <source>
        <dbReference type="EMBL" id="MBO1319352.1"/>
    </source>
</evidence>
<gene>
    <name evidence="4" type="ORF">J3U88_12840</name>
</gene>
<dbReference type="GO" id="GO:0016042">
    <property type="term" value="P:lipid catabolic process"/>
    <property type="evidence" value="ECO:0007669"/>
    <property type="project" value="UniProtKB-UniRule"/>
</dbReference>
<dbReference type="PANTHER" id="PTHR24138:SF10">
    <property type="entry name" value="PHOSPHOLIPASE A2"/>
    <property type="match status" value="1"/>
</dbReference>
<dbReference type="GO" id="GO:0016787">
    <property type="term" value="F:hydrolase activity"/>
    <property type="evidence" value="ECO:0007669"/>
    <property type="project" value="UniProtKB-UniRule"/>
</dbReference>
<dbReference type="Pfam" id="PF01734">
    <property type="entry name" value="Patatin"/>
    <property type="match status" value="1"/>
</dbReference>
<dbReference type="AlphaFoldDB" id="A0A8J7U381"/>
<proteinExistence type="predicted"/>
<keyword evidence="2" id="KW-0442">Lipid degradation</keyword>
<feature type="active site" description="Nucleophile" evidence="2">
    <location>
        <position position="57"/>
    </location>
</feature>
<name>A0A8J7U381_9BACT</name>
<dbReference type="SUPFAM" id="SSF52151">
    <property type="entry name" value="FabD/lysophospholipase-like"/>
    <property type="match status" value="1"/>
</dbReference>
<keyword evidence="2" id="KW-0378">Hydrolase</keyword>
<evidence type="ECO:0000256" key="2">
    <source>
        <dbReference type="PROSITE-ProRule" id="PRU01161"/>
    </source>
</evidence>
<keyword evidence="1 2" id="KW-0443">Lipid metabolism</keyword>
<dbReference type="InterPro" id="IPR002641">
    <property type="entry name" value="PNPLA_dom"/>
</dbReference>
<feature type="short sequence motif" description="GXSXG" evidence="2">
    <location>
        <begin position="55"/>
        <end position="59"/>
    </location>
</feature>
<evidence type="ECO:0000259" key="3">
    <source>
        <dbReference type="PROSITE" id="PS51635"/>
    </source>
</evidence>
<feature type="domain" description="PNPLA" evidence="3">
    <location>
        <begin position="18"/>
        <end position="210"/>
    </location>
</feature>
<protein>
    <submittedName>
        <fullName evidence="4">Patatin-like phospholipase family protein</fullName>
    </submittedName>
</protein>